<dbReference type="Proteomes" id="UP000593915">
    <property type="component" value="Chromosome"/>
</dbReference>
<sequence>MPLYVHFIASFIASFCFCFLFNVPKKNTYLSALCGSISWGILIFLQEHGVNYIFAVLIGALAVGILSETFAVLQKAPVTCFIVIGIIPLVPGFKVYKTMLYFVTDRLDKGIAEGVQALFIAIAISIGLTISASGHTLYKILRRKLKRTKK</sequence>
<name>A0A7S6WMV9_9SPIR</name>
<keyword evidence="2" id="KW-1003">Cell membrane</keyword>
<dbReference type="GO" id="GO:0005886">
    <property type="term" value="C:plasma membrane"/>
    <property type="evidence" value="ECO:0007669"/>
    <property type="project" value="UniProtKB-SubCell"/>
</dbReference>
<dbReference type="AlphaFoldDB" id="A0A7S6WMV9"/>
<evidence type="ECO:0000256" key="6">
    <source>
        <dbReference type="ARBA" id="ARBA00023136"/>
    </source>
</evidence>
<comment type="subcellular location">
    <subcellularLocation>
        <location evidence="1">Cell membrane</location>
        <topology evidence="1">Multi-pass membrane protein</topology>
    </subcellularLocation>
</comment>
<evidence type="ECO:0000256" key="2">
    <source>
        <dbReference type="ARBA" id="ARBA00022475"/>
    </source>
</evidence>
<evidence type="ECO:0000313" key="10">
    <source>
        <dbReference type="Proteomes" id="UP000593915"/>
    </source>
</evidence>
<dbReference type="GeneID" id="301090756"/>
<dbReference type="InterPro" id="IPR024528">
    <property type="entry name" value="ThrE_2"/>
</dbReference>
<dbReference type="PANTHER" id="PTHR34390:SF1">
    <property type="entry name" value="SUCCINATE TRANSPORTER SUBUNIT YJJB-RELATED"/>
    <property type="match status" value="1"/>
</dbReference>
<feature type="domain" description="Threonine/Serine exporter ThrE" evidence="8">
    <location>
        <begin position="7"/>
        <end position="132"/>
    </location>
</feature>
<evidence type="ECO:0000256" key="7">
    <source>
        <dbReference type="ARBA" id="ARBA00034125"/>
    </source>
</evidence>
<dbReference type="InterPro" id="IPR050539">
    <property type="entry name" value="ThrE_Dicarb/AminoAcid_Exp"/>
</dbReference>
<evidence type="ECO:0000256" key="4">
    <source>
        <dbReference type="ARBA" id="ARBA00022692"/>
    </source>
</evidence>
<evidence type="ECO:0000256" key="5">
    <source>
        <dbReference type="ARBA" id="ARBA00022989"/>
    </source>
</evidence>
<evidence type="ECO:0000256" key="3">
    <source>
        <dbReference type="ARBA" id="ARBA00022519"/>
    </source>
</evidence>
<keyword evidence="4" id="KW-0812">Transmembrane</keyword>
<organism evidence="9 10">
    <name type="scientific">Treponema pedis</name>
    <dbReference type="NCBI Taxonomy" id="409322"/>
    <lineage>
        <taxon>Bacteria</taxon>
        <taxon>Pseudomonadati</taxon>
        <taxon>Spirochaetota</taxon>
        <taxon>Spirochaetia</taxon>
        <taxon>Spirochaetales</taxon>
        <taxon>Treponemataceae</taxon>
        <taxon>Treponema</taxon>
    </lineage>
</organism>
<keyword evidence="3" id="KW-0997">Cell inner membrane</keyword>
<comment type="similarity">
    <text evidence="7">Belongs to the ThrE exporter (TC 2.A.79) family.</text>
</comment>
<evidence type="ECO:0000259" key="8">
    <source>
        <dbReference type="Pfam" id="PF12821"/>
    </source>
</evidence>
<gene>
    <name evidence="9" type="ORF">IFE08_09505</name>
</gene>
<evidence type="ECO:0000313" key="9">
    <source>
        <dbReference type="EMBL" id="QOW60078.1"/>
    </source>
</evidence>
<evidence type="ECO:0000256" key="1">
    <source>
        <dbReference type="ARBA" id="ARBA00004651"/>
    </source>
</evidence>
<dbReference type="EMBL" id="CP061839">
    <property type="protein sequence ID" value="QOW60078.1"/>
    <property type="molecule type" value="Genomic_DNA"/>
</dbReference>
<dbReference type="RefSeq" id="WP_020966075.1">
    <property type="nucleotide sequence ID" value="NZ_CP045670.1"/>
</dbReference>
<accession>A0A7S6WMV9</accession>
<dbReference type="Pfam" id="PF12821">
    <property type="entry name" value="ThrE_2"/>
    <property type="match status" value="1"/>
</dbReference>
<reference evidence="9 10" key="1">
    <citation type="submission" date="2020-09" db="EMBL/GenBank/DDBJ databases">
        <title>Characterization of Treponema spp. from bovine digital dermatitis in Korea.</title>
        <authorList>
            <person name="Espiritu H.M."/>
            <person name="Cho Y.I."/>
            <person name="Mamuad L."/>
        </authorList>
    </citation>
    <scope>NUCLEOTIDE SEQUENCE [LARGE SCALE GENOMIC DNA]</scope>
    <source>
        <strain evidence="9 10">KS1</strain>
    </source>
</reference>
<keyword evidence="6" id="KW-0472">Membrane</keyword>
<dbReference type="PANTHER" id="PTHR34390">
    <property type="entry name" value="UPF0442 PROTEIN YJJB-RELATED"/>
    <property type="match status" value="1"/>
</dbReference>
<proteinExistence type="inferred from homology"/>
<dbReference type="GO" id="GO:0015744">
    <property type="term" value="P:succinate transport"/>
    <property type="evidence" value="ECO:0007669"/>
    <property type="project" value="TreeGrafter"/>
</dbReference>
<protein>
    <submittedName>
        <fullName evidence="9">Threonine/serine exporter family protein</fullName>
    </submittedName>
</protein>
<keyword evidence="5" id="KW-1133">Transmembrane helix</keyword>